<keyword evidence="6" id="KW-0964">Secreted</keyword>
<evidence type="ECO:0000256" key="5">
    <source>
        <dbReference type="ARBA" id="ARBA00014116"/>
    </source>
</evidence>
<evidence type="ECO:0000256" key="12">
    <source>
        <dbReference type="ARBA" id="ARBA00022824"/>
    </source>
</evidence>
<evidence type="ECO:0000256" key="8">
    <source>
        <dbReference type="ARBA" id="ARBA00022670"/>
    </source>
</evidence>
<dbReference type="PANTHER" id="PTHR12053:SF3">
    <property type="entry name" value="CARBOXYPEPTIDASE Q"/>
    <property type="match status" value="1"/>
</dbReference>
<keyword evidence="17" id="KW-0325">Glycoprotein</keyword>
<protein>
    <recommendedName>
        <fullName evidence="5">Carboxypeptidase Q</fullName>
    </recommendedName>
    <alternativeName>
        <fullName evidence="20">Plasma glutamate carboxypeptidase</fullName>
    </alternativeName>
</protein>
<evidence type="ECO:0000256" key="15">
    <source>
        <dbReference type="ARBA" id="ARBA00023049"/>
    </source>
</evidence>
<dbReference type="AlphaFoldDB" id="A0A9D1XAX7"/>
<dbReference type="GO" id="GO:0046872">
    <property type="term" value="F:metal ion binding"/>
    <property type="evidence" value="ECO:0007669"/>
    <property type="project" value="UniProtKB-KW"/>
</dbReference>
<comment type="subcellular location">
    <subcellularLocation>
        <location evidence="1">Endoplasmic reticulum</location>
    </subcellularLocation>
    <subcellularLocation>
        <location evidence="3">Golgi apparatus</location>
    </subcellularLocation>
    <subcellularLocation>
        <location evidence="2">Lysosome</location>
    </subcellularLocation>
    <subcellularLocation>
        <location evidence="4">Secreted</location>
    </subcellularLocation>
</comment>
<dbReference type="InterPro" id="IPR039866">
    <property type="entry name" value="CPQ"/>
</dbReference>
<sequence>MDEKVYDQLVGESSGEQAYYHILDIAPYERDRQASDYSGLFMESKYVVNLLKSYGIDNATVEQLGKTKTWDGISASMWEVSPKTAKIADYRDLAAILGQGSKNTDVTAPLVWVGQGDSLTISALDLKGKIAVTEATASRVHDRLVGAGALGVVSFYSPRPLIDPLQIPNSGIRGNNPTFCINLTPRDGYALRDRLLKGETITVHVKIEATTEETEIEVPTCVIPGSDPEAGEVIFSAHLFEGYVKLGANDNISGSMALVETARTLNQLIRDGRIPQPKRSIRFIWVPEFQGTIPWAIKHKDLLNNMLCNINLDMVGLWLSKHGSYLCMHRTTMGNPHYLNDVAESFFHYMGATNKAFVATGVGRPEALKPVFSTTGSHDPFYYSINAHYGASDHQVFNDWGVQVPGIILITWPDNFYHTSGDRPSICDPTQLRRAVVLASATAYTIASADLDGALSIAGEVASNAQKRIGLKLAEDLSGWNKLSADQLAAAYKKAVFDQEAVVLNEIATVKSVQELAPGEKVLADYLETLVSSLKSTLALNKANLAMALKARTKALDVMVSDKIALTAEEKAASKVFPKSISLVKERGYGVLNSIPQELSKKYGLLKGTRLSLAHGDDIAKLTVSGDLSVLDIKKMQDAQFPDADNLSDIMRFMDLLKEAGLVAF</sequence>
<evidence type="ECO:0000256" key="2">
    <source>
        <dbReference type="ARBA" id="ARBA00004371"/>
    </source>
</evidence>
<evidence type="ECO:0000256" key="18">
    <source>
        <dbReference type="ARBA" id="ARBA00023228"/>
    </source>
</evidence>
<evidence type="ECO:0000259" key="21">
    <source>
        <dbReference type="Pfam" id="PF04389"/>
    </source>
</evidence>
<evidence type="ECO:0000256" key="10">
    <source>
        <dbReference type="ARBA" id="ARBA00022729"/>
    </source>
</evidence>
<keyword evidence="18" id="KW-0458">Lysosome</keyword>
<name>A0A9D1XAX7_9BACT</name>
<reference evidence="22" key="1">
    <citation type="journal article" date="2021" name="PeerJ">
        <title>Extensive microbial diversity within the chicken gut microbiome revealed by metagenomics and culture.</title>
        <authorList>
            <person name="Gilroy R."/>
            <person name="Ravi A."/>
            <person name="Getino M."/>
            <person name="Pursley I."/>
            <person name="Horton D.L."/>
            <person name="Alikhan N.F."/>
            <person name="Baker D."/>
            <person name="Gharbi K."/>
            <person name="Hall N."/>
            <person name="Watson M."/>
            <person name="Adriaenssens E.M."/>
            <person name="Foster-Nyarko E."/>
            <person name="Jarju S."/>
            <person name="Secka A."/>
            <person name="Antonio M."/>
            <person name="Oren A."/>
            <person name="Chaudhuri R.R."/>
            <person name="La Ragione R."/>
            <person name="Hildebrand F."/>
            <person name="Pallen M.J."/>
        </authorList>
    </citation>
    <scope>NUCLEOTIDE SEQUENCE</scope>
    <source>
        <strain evidence="22">ChiGjej6B6-14162</strain>
    </source>
</reference>
<keyword evidence="15" id="KW-0482">Metalloprotease</keyword>
<dbReference type="InterPro" id="IPR007484">
    <property type="entry name" value="Peptidase_M28"/>
</dbReference>
<keyword evidence="12" id="KW-0256">Endoplasmic reticulum</keyword>
<dbReference type="Gene3D" id="3.40.630.10">
    <property type="entry name" value="Zn peptidases"/>
    <property type="match status" value="1"/>
</dbReference>
<dbReference type="GO" id="GO:0004180">
    <property type="term" value="F:carboxypeptidase activity"/>
    <property type="evidence" value="ECO:0007669"/>
    <property type="project" value="UniProtKB-KW"/>
</dbReference>
<gene>
    <name evidence="22" type="ORF">H9977_11730</name>
</gene>
<comment type="subunit">
    <text evidence="19">Homodimer. The monomeric form is inactive while the homodimer is active.</text>
</comment>
<comment type="caution">
    <text evidence="22">The sequence shown here is derived from an EMBL/GenBank/DDBJ whole genome shotgun (WGS) entry which is preliminary data.</text>
</comment>
<accession>A0A9D1XAX7</accession>
<proteinExistence type="predicted"/>
<evidence type="ECO:0000256" key="4">
    <source>
        <dbReference type="ARBA" id="ARBA00004613"/>
    </source>
</evidence>
<dbReference type="GO" id="GO:0005764">
    <property type="term" value="C:lysosome"/>
    <property type="evidence" value="ECO:0007669"/>
    <property type="project" value="UniProtKB-SubCell"/>
</dbReference>
<dbReference type="Proteomes" id="UP000886740">
    <property type="component" value="Unassembled WGS sequence"/>
</dbReference>
<evidence type="ECO:0000256" key="3">
    <source>
        <dbReference type="ARBA" id="ARBA00004555"/>
    </source>
</evidence>
<keyword evidence="14" id="KW-0333">Golgi apparatus</keyword>
<keyword evidence="8" id="KW-0645">Protease</keyword>
<feature type="domain" description="Peptidase M28" evidence="21">
    <location>
        <begin position="223"/>
        <end position="438"/>
    </location>
</feature>
<evidence type="ECO:0000256" key="19">
    <source>
        <dbReference type="ARBA" id="ARBA00025833"/>
    </source>
</evidence>
<dbReference type="Pfam" id="PF04389">
    <property type="entry name" value="Peptidase_M28"/>
    <property type="match status" value="1"/>
</dbReference>
<evidence type="ECO:0000256" key="9">
    <source>
        <dbReference type="ARBA" id="ARBA00022723"/>
    </source>
</evidence>
<reference evidence="22" key="2">
    <citation type="submission" date="2021-04" db="EMBL/GenBank/DDBJ databases">
        <authorList>
            <person name="Gilroy R."/>
        </authorList>
    </citation>
    <scope>NUCLEOTIDE SEQUENCE</scope>
    <source>
        <strain evidence="22">ChiGjej6B6-14162</strain>
    </source>
</reference>
<evidence type="ECO:0000256" key="20">
    <source>
        <dbReference type="ARBA" id="ARBA00033328"/>
    </source>
</evidence>
<keyword evidence="16" id="KW-0865">Zymogen</keyword>
<organism evidence="22 23">
    <name type="scientific">Candidatus Parabacteroides intestinipullorum</name>
    <dbReference type="NCBI Taxonomy" id="2838723"/>
    <lineage>
        <taxon>Bacteria</taxon>
        <taxon>Pseudomonadati</taxon>
        <taxon>Bacteroidota</taxon>
        <taxon>Bacteroidia</taxon>
        <taxon>Bacteroidales</taxon>
        <taxon>Tannerellaceae</taxon>
        <taxon>Parabacteroides</taxon>
    </lineage>
</organism>
<evidence type="ECO:0000256" key="13">
    <source>
        <dbReference type="ARBA" id="ARBA00022833"/>
    </source>
</evidence>
<evidence type="ECO:0000256" key="6">
    <source>
        <dbReference type="ARBA" id="ARBA00022525"/>
    </source>
</evidence>
<evidence type="ECO:0000256" key="1">
    <source>
        <dbReference type="ARBA" id="ARBA00004240"/>
    </source>
</evidence>
<dbReference type="GO" id="GO:0005576">
    <property type="term" value="C:extracellular region"/>
    <property type="evidence" value="ECO:0007669"/>
    <property type="project" value="UniProtKB-SubCell"/>
</dbReference>
<evidence type="ECO:0000256" key="14">
    <source>
        <dbReference type="ARBA" id="ARBA00023034"/>
    </source>
</evidence>
<dbReference type="GO" id="GO:0006508">
    <property type="term" value="P:proteolysis"/>
    <property type="evidence" value="ECO:0007669"/>
    <property type="project" value="UniProtKB-KW"/>
</dbReference>
<dbReference type="PANTHER" id="PTHR12053">
    <property type="entry name" value="PROTEASE FAMILY M28 PLASMA GLUTAMATE CARBOXYPEPTIDASE-RELATED"/>
    <property type="match status" value="1"/>
</dbReference>
<keyword evidence="9" id="KW-0479">Metal-binding</keyword>
<keyword evidence="13" id="KW-0862">Zinc</keyword>
<keyword evidence="7" id="KW-0121">Carboxypeptidase</keyword>
<dbReference type="GO" id="GO:0070573">
    <property type="term" value="F:metallodipeptidase activity"/>
    <property type="evidence" value="ECO:0007669"/>
    <property type="project" value="InterPro"/>
</dbReference>
<evidence type="ECO:0000256" key="16">
    <source>
        <dbReference type="ARBA" id="ARBA00023145"/>
    </source>
</evidence>
<keyword evidence="10" id="KW-0732">Signal</keyword>
<dbReference type="EMBL" id="DXEL01000081">
    <property type="protein sequence ID" value="HIX75682.1"/>
    <property type="molecule type" value="Genomic_DNA"/>
</dbReference>
<dbReference type="SUPFAM" id="SSF53187">
    <property type="entry name" value="Zn-dependent exopeptidases"/>
    <property type="match status" value="1"/>
</dbReference>
<evidence type="ECO:0000256" key="17">
    <source>
        <dbReference type="ARBA" id="ARBA00023180"/>
    </source>
</evidence>
<evidence type="ECO:0000256" key="7">
    <source>
        <dbReference type="ARBA" id="ARBA00022645"/>
    </source>
</evidence>
<evidence type="ECO:0000256" key="11">
    <source>
        <dbReference type="ARBA" id="ARBA00022801"/>
    </source>
</evidence>
<evidence type="ECO:0000313" key="22">
    <source>
        <dbReference type="EMBL" id="HIX75682.1"/>
    </source>
</evidence>
<evidence type="ECO:0000313" key="23">
    <source>
        <dbReference type="Proteomes" id="UP000886740"/>
    </source>
</evidence>
<keyword evidence="11" id="KW-0378">Hydrolase</keyword>